<evidence type="ECO:0000313" key="5">
    <source>
        <dbReference type="Proteomes" id="UP000699865"/>
    </source>
</evidence>
<feature type="domain" description="Carbohydrate kinase PfkB" evidence="3">
    <location>
        <begin position="15"/>
        <end position="275"/>
    </location>
</feature>
<dbReference type="Pfam" id="PF00294">
    <property type="entry name" value="PfkB"/>
    <property type="match status" value="1"/>
</dbReference>
<protein>
    <submittedName>
        <fullName evidence="4">Ribokinase</fullName>
    </submittedName>
</protein>
<evidence type="ECO:0000313" key="4">
    <source>
        <dbReference type="EMBL" id="MBU9836276.1"/>
    </source>
</evidence>
<dbReference type="InterPro" id="IPR002173">
    <property type="entry name" value="Carboh/pur_kinase_PfkB_CS"/>
</dbReference>
<evidence type="ECO:0000259" key="3">
    <source>
        <dbReference type="Pfam" id="PF00294"/>
    </source>
</evidence>
<dbReference type="PANTHER" id="PTHR10584">
    <property type="entry name" value="SUGAR KINASE"/>
    <property type="match status" value="1"/>
</dbReference>
<keyword evidence="2" id="KW-0418">Kinase</keyword>
<dbReference type="InterPro" id="IPR011611">
    <property type="entry name" value="PfkB_dom"/>
</dbReference>
<dbReference type="PANTHER" id="PTHR10584:SF166">
    <property type="entry name" value="RIBOKINASE"/>
    <property type="match status" value="1"/>
</dbReference>
<keyword evidence="1" id="KW-0808">Transferase</keyword>
<accession>A0ABS6L3M2</accession>
<organism evidence="4 5">
    <name type="scientific">Rahnella perminowiae</name>
    <dbReference type="NCBI Taxonomy" id="2816244"/>
    <lineage>
        <taxon>Bacteria</taxon>
        <taxon>Pseudomonadati</taxon>
        <taxon>Pseudomonadota</taxon>
        <taxon>Gammaproteobacteria</taxon>
        <taxon>Enterobacterales</taxon>
        <taxon>Yersiniaceae</taxon>
        <taxon>Rahnella</taxon>
    </lineage>
</organism>
<evidence type="ECO:0000256" key="2">
    <source>
        <dbReference type="ARBA" id="ARBA00022777"/>
    </source>
</evidence>
<dbReference type="Proteomes" id="UP000699865">
    <property type="component" value="Unassembled WGS sequence"/>
</dbReference>
<keyword evidence="5" id="KW-1185">Reference proteome</keyword>
<comment type="caution">
    <text evidence="4">The sequence shown here is derived from an EMBL/GenBank/DDBJ whole genome shotgun (WGS) entry which is preliminary data.</text>
</comment>
<dbReference type="EMBL" id="JAFMOU010000069">
    <property type="protein sequence ID" value="MBU9836276.1"/>
    <property type="molecule type" value="Genomic_DNA"/>
</dbReference>
<proteinExistence type="predicted"/>
<reference evidence="4 5" key="1">
    <citation type="submission" date="2021-03" db="EMBL/GenBank/DDBJ databases">
        <title>Five novel Rahnella species.</title>
        <authorList>
            <person name="Brady C."/>
            <person name="Asselin J."/>
            <person name="Beer S."/>
            <person name="Bruberg M.B."/>
            <person name="Crampton B."/>
            <person name="Venter S."/>
            <person name="Arnold D."/>
            <person name="Denman S."/>
        </authorList>
    </citation>
    <scope>NUCLEOTIDE SEQUENCE [LARGE SCALE GENOMIC DNA]</scope>
    <source>
        <strain evidence="4 5">L72c</strain>
    </source>
</reference>
<dbReference type="RefSeq" id="WP_217138709.1">
    <property type="nucleotide sequence ID" value="NZ_JAFMOT010000154.1"/>
</dbReference>
<sequence length="288" mass="30642">MCVYVVGNITVDETWAIADIPAKGSSVHGNKISQDIGGKGANQAILLSRCGINTTLIAAIGNDLNGRWIYEKIHHEPLHHAPEYLFPCNSDTSLIFNCADGDNAIITTTTAADSLSIEIITRALVRAVPGDILLLQGNFSFEKTRDLLLLGKQRGMTTVFNPSPVRDGFSQLWPWVDIAVLNQPEAEKLQPTGVSNLVITQGARGAMLINASQQQFCPATPALAVDTTGAGDTFLAVMLASALLRKTEIDALSLTHASLAAAITVSRPGTCSAFPDVAELKTLLSHRG</sequence>
<evidence type="ECO:0000256" key="1">
    <source>
        <dbReference type="ARBA" id="ARBA00022679"/>
    </source>
</evidence>
<gene>
    <name evidence="4" type="ORF">J1786_15830</name>
</gene>
<dbReference type="PROSITE" id="PS00583">
    <property type="entry name" value="PFKB_KINASES_1"/>
    <property type="match status" value="1"/>
</dbReference>
<name>A0ABS6L3M2_9GAMM</name>